<evidence type="ECO:0000256" key="1">
    <source>
        <dbReference type="ARBA" id="ARBA00004571"/>
    </source>
</evidence>
<dbReference type="Gene3D" id="2.60.40.1120">
    <property type="entry name" value="Carboxypeptidase-like, regulatory domain"/>
    <property type="match status" value="1"/>
</dbReference>
<dbReference type="InterPro" id="IPR012910">
    <property type="entry name" value="Plug_dom"/>
</dbReference>
<evidence type="ECO:0000256" key="7">
    <source>
        <dbReference type="ARBA" id="ARBA00023136"/>
    </source>
</evidence>
<keyword evidence="4 10" id="KW-0812">Transmembrane</keyword>
<keyword evidence="3 10" id="KW-1134">Transmembrane beta strand</keyword>
<name>A0A514CKQ1_9BACT</name>
<feature type="chain" id="PRO_5022077021" evidence="12">
    <location>
        <begin position="29"/>
        <end position="1005"/>
    </location>
</feature>
<evidence type="ECO:0000313" key="15">
    <source>
        <dbReference type="EMBL" id="QDH80372.1"/>
    </source>
</evidence>
<dbReference type="NCBIfam" id="TIGR04056">
    <property type="entry name" value="OMP_RagA_SusC"/>
    <property type="match status" value="1"/>
</dbReference>
<evidence type="ECO:0000256" key="12">
    <source>
        <dbReference type="SAM" id="SignalP"/>
    </source>
</evidence>
<dbReference type="SUPFAM" id="SSF56935">
    <property type="entry name" value="Porins"/>
    <property type="match status" value="1"/>
</dbReference>
<comment type="similarity">
    <text evidence="10 11">Belongs to the TonB-dependent receptor family.</text>
</comment>
<dbReference type="Pfam" id="PF00593">
    <property type="entry name" value="TonB_dep_Rec_b-barrel"/>
    <property type="match status" value="1"/>
</dbReference>
<keyword evidence="8 15" id="KW-0675">Receptor</keyword>
<dbReference type="OrthoDB" id="9768177at2"/>
<organism evidence="15 16">
    <name type="scientific">Echinicola soli</name>
    <dbReference type="NCBI Taxonomy" id="2591634"/>
    <lineage>
        <taxon>Bacteria</taxon>
        <taxon>Pseudomonadati</taxon>
        <taxon>Bacteroidota</taxon>
        <taxon>Cytophagia</taxon>
        <taxon>Cytophagales</taxon>
        <taxon>Cyclobacteriaceae</taxon>
        <taxon>Echinicola</taxon>
    </lineage>
</organism>
<dbReference type="GO" id="GO:0009279">
    <property type="term" value="C:cell outer membrane"/>
    <property type="evidence" value="ECO:0007669"/>
    <property type="project" value="UniProtKB-SubCell"/>
</dbReference>
<sequence length="1005" mass="112002">MKHFTKKAGLLLSLTLGGYMLSSGTAFGISTHELSTELSPEMTSFTEVRDLTVTGTVISGEDGLTLPGVSILIKGTSKGVTTDMDGKFTIDIPDEGTTLVFSFIGFAQQEVDVYTAKDLSITMEAEMTSMTEVVVVGYGTMRKGDVTSSIGGVKEEDFVKGAVRDAAQLVQGKVAGLRVTTPSGDPGASTEINLRGINSINGTSNPLVLIDGIPGDLNTVPPEDIESVDVLKDGSAAAIYGTRATGGVILITTKKNSSGTKNSINYNSYVSLQTIARKPALLTGDDYRRLIEEEGIGYTDYDGNTDWVDEMIRNPISQNHNLSFYGGDRKTNFTASVNYRNWQGIFLRSNQERFNIRADLNHSMFDDKLRANIQVINRVFTREEGGADGYAYRQAIIRNPTDRVRTEDGAWQERDGYFYENPISRIYEADAESKFKEMRANGSLNYNPVDNLDIKLMVSNVQNSNLSGYATSFDHTNTRLNNQNGTASRSTSAYNENLLEFTTNYNKTVGDHYFTLLGGYSWQDATYEDFFASNWNFPTDLYTWNNLGAGAALQSGQADMGSSKNKWQLAGFFGRATYSYDDKYLFMASVRREGSSRFGENSQWGTFPAVSVGWRISNEPFLSGIKNVGDIKLRAGFGVTGTIANSPYLSQISYDFTRTEGAFIGGQWVQGFVPARNFNPDLRWERKEEYNFGVDYSFFNDRLSGSIDVYRRDIKDLLYNFPVPVPPYLTSSMTINAGVLQNDGIEVLVNVVPIQNKDFSWNTSITYSTNRNKLVSLSNDQFEATNDFFTAGYTGEPIQDYTHRVEVGEPIGRFYLWKTVGVTEDGEWLIENQEGTATPISEASQEDRQYYGNGIPLHILGFNNTLKYKNFDMQANFRGAFGHEILNFQRMFYENPYNPAYNMLKTAYDPVYGQRLNSDLALVSHYVEDGDYFKLDNLTIGYTIPKLGFLKNARLYASGLNLFTVTNYKGIDPEGVSITGFDPGNDERDKYPTTRTYTLGLNVTF</sequence>
<feature type="domain" description="TonB-dependent receptor plug" evidence="14">
    <location>
        <begin position="144"/>
        <end position="248"/>
    </location>
</feature>
<dbReference type="Proteomes" id="UP000316614">
    <property type="component" value="Chromosome"/>
</dbReference>
<dbReference type="RefSeq" id="WP_141615606.1">
    <property type="nucleotide sequence ID" value="NZ_CP041253.1"/>
</dbReference>
<dbReference type="KEGG" id="echi:FKX85_15530"/>
<proteinExistence type="inferred from homology"/>
<keyword evidence="6 11" id="KW-0798">TonB box</keyword>
<feature type="signal peptide" evidence="12">
    <location>
        <begin position="1"/>
        <end position="28"/>
    </location>
</feature>
<feature type="domain" description="TonB-dependent receptor-like beta-barrel" evidence="13">
    <location>
        <begin position="409"/>
        <end position="962"/>
    </location>
</feature>
<keyword evidence="9 10" id="KW-0998">Cell outer membrane</keyword>
<accession>A0A514CKQ1</accession>
<dbReference type="GO" id="GO:0015344">
    <property type="term" value="F:siderophore uptake transmembrane transporter activity"/>
    <property type="evidence" value="ECO:0007669"/>
    <property type="project" value="TreeGrafter"/>
</dbReference>
<dbReference type="EMBL" id="CP041253">
    <property type="protein sequence ID" value="QDH80372.1"/>
    <property type="molecule type" value="Genomic_DNA"/>
</dbReference>
<evidence type="ECO:0000256" key="9">
    <source>
        <dbReference type="ARBA" id="ARBA00023237"/>
    </source>
</evidence>
<evidence type="ECO:0000256" key="6">
    <source>
        <dbReference type="ARBA" id="ARBA00023077"/>
    </source>
</evidence>
<evidence type="ECO:0000256" key="5">
    <source>
        <dbReference type="ARBA" id="ARBA00022729"/>
    </source>
</evidence>
<dbReference type="NCBIfam" id="TIGR04057">
    <property type="entry name" value="SusC_RagA_signa"/>
    <property type="match status" value="1"/>
</dbReference>
<dbReference type="Pfam" id="PF07715">
    <property type="entry name" value="Plug"/>
    <property type="match status" value="1"/>
</dbReference>
<gene>
    <name evidence="15" type="ORF">FKX85_15530</name>
</gene>
<dbReference type="GO" id="GO:0044718">
    <property type="term" value="P:siderophore transmembrane transport"/>
    <property type="evidence" value="ECO:0007669"/>
    <property type="project" value="TreeGrafter"/>
</dbReference>
<evidence type="ECO:0000256" key="2">
    <source>
        <dbReference type="ARBA" id="ARBA00022448"/>
    </source>
</evidence>
<dbReference type="Pfam" id="PF13715">
    <property type="entry name" value="CarbopepD_reg_2"/>
    <property type="match status" value="1"/>
</dbReference>
<evidence type="ECO:0000313" key="16">
    <source>
        <dbReference type="Proteomes" id="UP000316614"/>
    </source>
</evidence>
<evidence type="ECO:0000259" key="14">
    <source>
        <dbReference type="Pfam" id="PF07715"/>
    </source>
</evidence>
<dbReference type="InterPro" id="IPR039426">
    <property type="entry name" value="TonB-dep_rcpt-like"/>
</dbReference>
<dbReference type="AlphaFoldDB" id="A0A514CKQ1"/>
<dbReference type="InterPro" id="IPR000531">
    <property type="entry name" value="Beta-barrel_TonB"/>
</dbReference>
<dbReference type="PROSITE" id="PS52016">
    <property type="entry name" value="TONB_DEPENDENT_REC_3"/>
    <property type="match status" value="1"/>
</dbReference>
<keyword evidence="7 10" id="KW-0472">Membrane</keyword>
<dbReference type="InterPro" id="IPR008969">
    <property type="entry name" value="CarboxyPept-like_regulatory"/>
</dbReference>
<dbReference type="InterPro" id="IPR036942">
    <property type="entry name" value="Beta-barrel_TonB_sf"/>
</dbReference>
<keyword evidence="16" id="KW-1185">Reference proteome</keyword>
<dbReference type="InterPro" id="IPR037066">
    <property type="entry name" value="Plug_dom_sf"/>
</dbReference>
<evidence type="ECO:0000256" key="3">
    <source>
        <dbReference type="ARBA" id="ARBA00022452"/>
    </source>
</evidence>
<evidence type="ECO:0000256" key="11">
    <source>
        <dbReference type="RuleBase" id="RU003357"/>
    </source>
</evidence>
<evidence type="ECO:0000256" key="8">
    <source>
        <dbReference type="ARBA" id="ARBA00023170"/>
    </source>
</evidence>
<evidence type="ECO:0000256" key="10">
    <source>
        <dbReference type="PROSITE-ProRule" id="PRU01360"/>
    </source>
</evidence>
<dbReference type="PANTHER" id="PTHR30069">
    <property type="entry name" value="TONB-DEPENDENT OUTER MEMBRANE RECEPTOR"/>
    <property type="match status" value="1"/>
</dbReference>
<dbReference type="SUPFAM" id="SSF49464">
    <property type="entry name" value="Carboxypeptidase regulatory domain-like"/>
    <property type="match status" value="1"/>
</dbReference>
<dbReference type="PANTHER" id="PTHR30069:SF29">
    <property type="entry name" value="HEMOGLOBIN AND HEMOGLOBIN-HAPTOGLOBIN-BINDING PROTEIN 1-RELATED"/>
    <property type="match status" value="1"/>
</dbReference>
<protein>
    <submittedName>
        <fullName evidence="15">TonB-dependent receptor</fullName>
    </submittedName>
</protein>
<evidence type="ECO:0000259" key="13">
    <source>
        <dbReference type="Pfam" id="PF00593"/>
    </source>
</evidence>
<comment type="subcellular location">
    <subcellularLocation>
        <location evidence="1 10">Cell outer membrane</location>
        <topology evidence="1 10">Multi-pass membrane protein</topology>
    </subcellularLocation>
</comment>
<reference evidence="15 16" key="1">
    <citation type="submission" date="2019-06" db="EMBL/GenBank/DDBJ databases">
        <title>Echinicola alkalisoli sp. nov. isolated from saline soil.</title>
        <authorList>
            <person name="Sun J.-Q."/>
            <person name="Xu L."/>
        </authorList>
    </citation>
    <scope>NUCLEOTIDE SEQUENCE [LARGE SCALE GENOMIC DNA]</scope>
    <source>
        <strain evidence="15 16">LN3S3</strain>
    </source>
</reference>
<dbReference type="Gene3D" id="2.40.170.20">
    <property type="entry name" value="TonB-dependent receptor, beta-barrel domain"/>
    <property type="match status" value="1"/>
</dbReference>
<dbReference type="InterPro" id="IPR023996">
    <property type="entry name" value="TonB-dep_OMP_SusC/RagA"/>
</dbReference>
<dbReference type="Gene3D" id="2.170.130.10">
    <property type="entry name" value="TonB-dependent receptor, plug domain"/>
    <property type="match status" value="1"/>
</dbReference>
<evidence type="ECO:0000256" key="4">
    <source>
        <dbReference type="ARBA" id="ARBA00022692"/>
    </source>
</evidence>
<keyword evidence="5 12" id="KW-0732">Signal</keyword>
<dbReference type="InterPro" id="IPR023997">
    <property type="entry name" value="TonB-dep_OMP_SusC/RagA_CS"/>
</dbReference>
<keyword evidence="2 10" id="KW-0813">Transport</keyword>